<dbReference type="RefSeq" id="WP_168837477.1">
    <property type="nucleotide sequence ID" value="NZ_JABAIK010000020.1"/>
</dbReference>
<evidence type="ECO:0000256" key="1">
    <source>
        <dbReference type="ARBA" id="ARBA00022729"/>
    </source>
</evidence>
<dbReference type="InterPro" id="IPR038404">
    <property type="entry name" value="TRAP_DctP_sf"/>
</dbReference>
<dbReference type="GO" id="GO:0046872">
    <property type="term" value="F:metal ion binding"/>
    <property type="evidence" value="ECO:0007669"/>
    <property type="project" value="UniProtKB-KW"/>
</dbReference>
<dbReference type="AlphaFoldDB" id="A0A7X8YI61"/>
<feature type="binding site" evidence="2">
    <location>
        <position position="164"/>
    </location>
    <ligand>
        <name>substrate</name>
    </ligand>
</feature>
<comment type="caution">
    <text evidence="4">The sequence shown here is derived from an EMBL/GenBank/DDBJ whole genome shotgun (WGS) entry which is preliminary data.</text>
</comment>
<evidence type="ECO:0000256" key="3">
    <source>
        <dbReference type="PIRSR" id="PIRSR039026-2"/>
    </source>
</evidence>
<dbReference type="InterPro" id="IPR026289">
    <property type="entry name" value="SBP_TakP-like"/>
</dbReference>
<dbReference type="Proteomes" id="UP000535589">
    <property type="component" value="Unassembled WGS sequence"/>
</dbReference>
<dbReference type="GO" id="GO:0055085">
    <property type="term" value="P:transmembrane transport"/>
    <property type="evidence" value="ECO:0007669"/>
    <property type="project" value="InterPro"/>
</dbReference>
<reference evidence="4 5" key="1">
    <citation type="submission" date="2020-04" db="EMBL/GenBank/DDBJ databases">
        <title>Vibrio sp. SM6, a novel species isolated from seawater.</title>
        <authorList>
            <person name="Wang X."/>
        </authorList>
    </citation>
    <scope>NUCLEOTIDE SEQUENCE [LARGE SCALE GENOMIC DNA]</scope>
    <source>
        <strain evidence="4 5">SM6</strain>
    </source>
</reference>
<keyword evidence="1" id="KW-0732">Signal</keyword>
<dbReference type="Pfam" id="PF03480">
    <property type="entry name" value="DctP"/>
    <property type="match status" value="1"/>
</dbReference>
<evidence type="ECO:0000313" key="5">
    <source>
        <dbReference type="Proteomes" id="UP000535589"/>
    </source>
</evidence>
<dbReference type="PANTHER" id="PTHR33376">
    <property type="match status" value="1"/>
</dbReference>
<name>A0A7X8YI61_9VIBR</name>
<gene>
    <name evidence="4" type="ORF">HGP28_15980</name>
</gene>
<proteinExistence type="predicted"/>
<dbReference type="Gene3D" id="3.40.190.170">
    <property type="entry name" value="Bacterial extracellular solute-binding protein, family 7"/>
    <property type="match status" value="1"/>
</dbReference>
<dbReference type="PIRSF" id="PIRSF039026">
    <property type="entry name" value="SiaP"/>
    <property type="match status" value="1"/>
</dbReference>
<dbReference type="PANTHER" id="PTHR33376:SF5">
    <property type="entry name" value="EXTRACYTOPLASMIC SOLUTE RECEPTOR PROTEIN"/>
    <property type="match status" value="1"/>
</dbReference>
<feature type="binding site" evidence="3">
    <location>
        <position position="247"/>
    </location>
    <ligand>
        <name>substrate</name>
    </ligand>
</feature>
<dbReference type="GO" id="GO:0031317">
    <property type="term" value="C:tripartite ATP-independent periplasmic transporter complex"/>
    <property type="evidence" value="ECO:0007669"/>
    <property type="project" value="InterPro"/>
</dbReference>
<organism evidence="4 5">
    <name type="scientific">Vibrio agarilyticus</name>
    <dbReference type="NCBI Taxonomy" id="2726741"/>
    <lineage>
        <taxon>Bacteria</taxon>
        <taxon>Pseudomonadati</taxon>
        <taxon>Pseudomonadota</taxon>
        <taxon>Gammaproteobacteria</taxon>
        <taxon>Vibrionales</taxon>
        <taxon>Vibrionaceae</taxon>
        <taxon>Vibrio</taxon>
    </lineage>
</organism>
<feature type="binding site" evidence="2">
    <location>
        <position position="185"/>
    </location>
    <ligand>
        <name>substrate</name>
    </ligand>
</feature>
<evidence type="ECO:0000313" key="4">
    <source>
        <dbReference type="EMBL" id="NLS14379.1"/>
    </source>
</evidence>
<dbReference type="InterPro" id="IPR018389">
    <property type="entry name" value="DctP_fam"/>
</dbReference>
<keyword evidence="3" id="KW-0479">Metal-binding</keyword>
<protein>
    <submittedName>
        <fullName evidence="4">TRAP transporter substrate-binding protein</fullName>
    </submittedName>
</protein>
<feature type="binding site" evidence="3">
    <location>
        <position position="222"/>
    </location>
    <ligand>
        <name>substrate</name>
    </ligand>
</feature>
<keyword evidence="5" id="KW-1185">Reference proteome</keyword>
<feature type="binding site" evidence="3">
    <location>
        <position position="223"/>
    </location>
    <ligand>
        <name>Na(+)</name>
        <dbReference type="ChEBI" id="CHEBI:29101"/>
    </ligand>
</feature>
<accession>A0A7X8YI61</accession>
<evidence type="ECO:0000256" key="2">
    <source>
        <dbReference type="PIRSR" id="PIRSR039026-1"/>
    </source>
</evidence>
<dbReference type="Gene3D" id="3.40.190.10">
    <property type="entry name" value="Periplasmic binding protein-like II"/>
    <property type="match status" value="1"/>
</dbReference>
<sequence length="367" mass="41102">MSVIQQLLQRVWKTITKTTVVATILTSLVATNALAADKIYRLKLAETWGPNFPIFGDATKNMAKMAKEMSNGRLIIRIDSANKHKAPLGIFDMVKSGQYDMGHSGSYYWKGKVPNTLYFTSMPFGMLPTEQYAWFYHGGGMELMEQVYAPHNLLSFPGGNTDTQMGGWFQKEVNTVADLKGLKMRIPGFAGEILAELGAKPTNIAPGELYTSLERRTIDALEWVGPSLDLRMGFHKIAPYYYTGWHEPGTELQFLVNKRKFDSLPKDLQAILTIAMKTAAYDMYTQSKHESGKNWASIQQDYPDVKVKNFPEEVMAALKTANTKLLAKHAEGNPLAAEIQQSQADYIKQVRPWSTISHGAYLNSQAE</sequence>
<dbReference type="EMBL" id="JABAIK010000020">
    <property type="protein sequence ID" value="NLS14379.1"/>
    <property type="molecule type" value="Genomic_DNA"/>
</dbReference>